<feature type="transmembrane region" description="Helical" evidence="1">
    <location>
        <begin position="210"/>
        <end position="229"/>
    </location>
</feature>
<dbReference type="EMBL" id="CALNXI010000150">
    <property type="protein sequence ID" value="CAH3020516.1"/>
    <property type="molecule type" value="Genomic_DNA"/>
</dbReference>
<evidence type="ECO:0000313" key="3">
    <source>
        <dbReference type="EMBL" id="CAH3020516.1"/>
    </source>
</evidence>
<feature type="transmembrane region" description="Helical" evidence="1">
    <location>
        <begin position="383"/>
        <end position="412"/>
    </location>
</feature>
<name>A0ABN8LYG9_9CNID</name>
<gene>
    <name evidence="3" type="ORF">PEVE_00007547</name>
</gene>
<accession>A0ABN8LYG9</accession>
<evidence type="ECO:0000256" key="1">
    <source>
        <dbReference type="SAM" id="Phobius"/>
    </source>
</evidence>
<keyword evidence="1" id="KW-1133">Transmembrane helix</keyword>
<feature type="transmembrane region" description="Helical" evidence="1">
    <location>
        <begin position="344"/>
        <end position="363"/>
    </location>
</feature>
<feature type="transmembrane region" description="Helical" evidence="1">
    <location>
        <begin position="501"/>
        <end position="523"/>
    </location>
</feature>
<feature type="transmembrane region" description="Helical" evidence="1">
    <location>
        <begin position="302"/>
        <end position="324"/>
    </location>
</feature>
<evidence type="ECO:0000256" key="2">
    <source>
        <dbReference type="SAM" id="SignalP"/>
    </source>
</evidence>
<feature type="transmembrane region" description="Helical" evidence="1">
    <location>
        <begin position="432"/>
        <end position="450"/>
    </location>
</feature>
<sequence>MALIHLSFIATSLSLVSGAANEQNCGKNCSIVRCKVLPVGESIASEFKPKASEEGVRMIYLNLKMNKLKNVGNISYNPLELQDEFQPDRWVWARSNNEPMLSLPYDFDILSLGLLNYQVGSMTVPLRDEPSGCLAGLNSTCQNLVVGRALLSNVTSKSGNNGVVCVAMIDENVHNSEDSMVYHCCRLNASSINCDLSVEARMSFKVINTFLFLLSVVVMFYSPAMLLMLPEDIIDLQYECDKESNNENNELLEVQNGEEERLRSFDTEEILVDDRSPITCSVFLLEHFQRLPNLTLSFNLKLMFLLFFVLPFGFYIKLGLYFLLKQKYFNEYILKIPDPEKVTYSILILTLLILTCLMAVLFLRPKDLFLNRQPMKCTLLVKLIFYLFTIPYIVLLFFGFFVPLSLLCNLFSGTFGFTIMGLVLNVDIVTPYVAFFVVVTTNIYFCYANLQKGYIEVKGFILKYWQQELQTTRSSEQRTIPAKLFWFVSDRVLPIQNEICLMLRNTAVIVTFLFLTISSIIFFGHEYEISTLVSTVAVFIS</sequence>
<dbReference type="Proteomes" id="UP001159427">
    <property type="component" value="Unassembled WGS sequence"/>
</dbReference>
<proteinExistence type="predicted"/>
<evidence type="ECO:0000313" key="4">
    <source>
        <dbReference type="Proteomes" id="UP001159427"/>
    </source>
</evidence>
<keyword evidence="2" id="KW-0732">Signal</keyword>
<keyword evidence="1" id="KW-0812">Transmembrane</keyword>
<reference evidence="3 4" key="1">
    <citation type="submission" date="2022-05" db="EMBL/GenBank/DDBJ databases">
        <authorList>
            <consortium name="Genoscope - CEA"/>
            <person name="William W."/>
        </authorList>
    </citation>
    <scope>NUCLEOTIDE SEQUENCE [LARGE SCALE GENOMIC DNA]</scope>
</reference>
<keyword evidence="4" id="KW-1185">Reference proteome</keyword>
<keyword evidence="1" id="KW-0472">Membrane</keyword>
<feature type="chain" id="PRO_5045312624" evidence="2">
    <location>
        <begin position="19"/>
        <end position="541"/>
    </location>
</feature>
<feature type="signal peptide" evidence="2">
    <location>
        <begin position="1"/>
        <end position="18"/>
    </location>
</feature>
<protein>
    <submittedName>
        <fullName evidence="3">Uncharacterized protein</fullName>
    </submittedName>
</protein>
<organism evidence="3 4">
    <name type="scientific">Porites evermanni</name>
    <dbReference type="NCBI Taxonomy" id="104178"/>
    <lineage>
        <taxon>Eukaryota</taxon>
        <taxon>Metazoa</taxon>
        <taxon>Cnidaria</taxon>
        <taxon>Anthozoa</taxon>
        <taxon>Hexacorallia</taxon>
        <taxon>Scleractinia</taxon>
        <taxon>Fungiina</taxon>
        <taxon>Poritidae</taxon>
        <taxon>Porites</taxon>
    </lineage>
</organism>
<comment type="caution">
    <text evidence="3">The sequence shown here is derived from an EMBL/GenBank/DDBJ whole genome shotgun (WGS) entry which is preliminary data.</text>
</comment>